<organism evidence="1">
    <name type="scientific">Arundo donax</name>
    <name type="common">Giant reed</name>
    <name type="synonym">Donax arundinaceus</name>
    <dbReference type="NCBI Taxonomy" id="35708"/>
    <lineage>
        <taxon>Eukaryota</taxon>
        <taxon>Viridiplantae</taxon>
        <taxon>Streptophyta</taxon>
        <taxon>Embryophyta</taxon>
        <taxon>Tracheophyta</taxon>
        <taxon>Spermatophyta</taxon>
        <taxon>Magnoliopsida</taxon>
        <taxon>Liliopsida</taxon>
        <taxon>Poales</taxon>
        <taxon>Poaceae</taxon>
        <taxon>PACMAD clade</taxon>
        <taxon>Arundinoideae</taxon>
        <taxon>Arundineae</taxon>
        <taxon>Arundo</taxon>
    </lineage>
</organism>
<protein>
    <submittedName>
        <fullName evidence="1">Ubiquitin carrier protein</fullName>
    </submittedName>
</protein>
<name>A0A0A9AR24_ARUDO</name>
<evidence type="ECO:0000313" key="1">
    <source>
        <dbReference type="EMBL" id="JAD49527.1"/>
    </source>
</evidence>
<proteinExistence type="predicted"/>
<reference evidence="1" key="2">
    <citation type="journal article" date="2015" name="Data Brief">
        <title>Shoot transcriptome of the giant reed, Arundo donax.</title>
        <authorList>
            <person name="Barrero R.A."/>
            <person name="Guerrero F.D."/>
            <person name="Moolhuijzen P."/>
            <person name="Goolsby J.A."/>
            <person name="Tidwell J."/>
            <person name="Bellgard S.E."/>
            <person name="Bellgard M.I."/>
        </authorList>
    </citation>
    <scope>NUCLEOTIDE SEQUENCE</scope>
    <source>
        <tissue evidence="1">Shoot tissue taken approximately 20 cm above the soil surface</tissue>
    </source>
</reference>
<accession>A0A0A9AR24</accession>
<dbReference type="EMBL" id="GBRH01248368">
    <property type="protein sequence ID" value="JAD49527.1"/>
    <property type="molecule type" value="Transcribed_RNA"/>
</dbReference>
<sequence>MGSFNKCCSWCDALHQSPDAHLMPARSTSPLYIFHSVSFVWWCWSPEIREYCLS</sequence>
<reference evidence="1" key="1">
    <citation type="submission" date="2014-09" db="EMBL/GenBank/DDBJ databases">
        <authorList>
            <person name="Magalhaes I.L.F."/>
            <person name="Oliveira U."/>
            <person name="Santos F.R."/>
            <person name="Vidigal T.H.D.A."/>
            <person name="Brescovit A.D."/>
            <person name="Santos A.J."/>
        </authorList>
    </citation>
    <scope>NUCLEOTIDE SEQUENCE</scope>
    <source>
        <tissue evidence="1">Shoot tissue taken approximately 20 cm above the soil surface</tissue>
    </source>
</reference>
<dbReference type="AlphaFoldDB" id="A0A0A9AR24"/>